<feature type="domain" description="ABC transporter" evidence="14">
    <location>
        <begin position="334"/>
        <end position="570"/>
    </location>
</feature>
<gene>
    <name evidence="16" type="ORF">D0433_10870</name>
</gene>
<dbReference type="InterPro" id="IPR017871">
    <property type="entry name" value="ABC_transporter-like_CS"/>
</dbReference>
<name>A0A395LZJ6_9BACT</name>
<comment type="catalytic activity">
    <reaction evidence="11">
        <text>ATP + H2O + xenobioticSide 1 = ADP + phosphate + xenobioticSide 2.</text>
        <dbReference type="EC" id="7.6.2.2"/>
    </reaction>
</comment>
<evidence type="ECO:0000256" key="2">
    <source>
        <dbReference type="ARBA" id="ARBA00006526"/>
    </source>
</evidence>
<keyword evidence="4" id="KW-0813">Transport</keyword>
<dbReference type="PROSITE" id="PS50929">
    <property type="entry name" value="ABC_TM1F"/>
    <property type="match status" value="1"/>
</dbReference>
<evidence type="ECO:0000256" key="7">
    <source>
        <dbReference type="ARBA" id="ARBA00022741"/>
    </source>
</evidence>
<dbReference type="InterPro" id="IPR011527">
    <property type="entry name" value="ABC1_TM_dom"/>
</dbReference>
<evidence type="ECO:0000259" key="15">
    <source>
        <dbReference type="PROSITE" id="PS50929"/>
    </source>
</evidence>
<evidence type="ECO:0000256" key="3">
    <source>
        <dbReference type="ARBA" id="ARBA00012191"/>
    </source>
</evidence>
<evidence type="ECO:0000313" key="16">
    <source>
        <dbReference type="EMBL" id="RFM23428.1"/>
    </source>
</evidence>
<feature type="domain" description="ABC transmembrane type-1" evidence="15">
    <location>
        <begin position="19"/>
        <end position="301"/>
    </location>
</feature>
<feature type="transmembrane region" description="Helical" evidence="13">
    <location>
        <begin position="278"/>
        <end position="299"/>
    </location>
</feature>
<sequence length="581" mass="64968">MKSLLRLNPYLWRYRRELLAGVVCVLLTNFFMMSAPKFVGRAIDTMSGNFTSSDVLRYVLLALLCSALSGVFMFLVRQFIIVASRKIEYDLKNDFYAHLQRLSPQFFRQSNTGDLMSRATNDLNAVRNYLGPGIMYSLNTVFRLIFALSAMLTVSPMLTLFALLPAPVLSYLVYRMGKAIHEQSQILQAKYGELSTKVQENLAGIRVVKAYAREESDTAAFAALNREYYDQNLKLARLQALFYPSMSALLGLSVMLILWIGGQYVIHGKMTLGDIAQFLVYMTSLAWPLISIGWVTNILQRAAAAQLRLDEVMLTQPDIADKASDEQVSIEGEIEFRQVSFAYPTQPERLVLKNLSFKIPKGCRFAIVGATGSGKSTLVNLLPRLIEPTKGEILIDGRPIQTLPLRSLRRAIGFVPQDHFLFSDTIRHNIAFGVPHASLDEIRKAAWVAAIDEEIERFPAGYDTLIGERGITLSGGQKQRLSIARALLCQPKILILDDSLCAVDTHTEDTILNRLQAATTAMTVILISHRISTVQHADHIIVLDNGELVESGTHDELLAKDGLYAALYRKQLLEEELSTLE</sequence>
<dbReference type="Pfam" id="PF00005">
    <property type="entry name" value="ABC_tran"/>
    <property type="match status" value="1"/>
</dbReference>
<dbReference type="InterPro" id="IPR003593">
    <property type="entry name" value="AAA+_ATPase"/>
</dbReference>
<dbReference type="Pfam" id="PF00664">
    <property type="entry name" value="ABC_membrane"/>
    <property type="match status" value="1"/>
</dbReference>
<dbReference type="EMBL" id="PHFL01000065">
    <property type="protein sequence ID" value="RFM23428.1"/>
    <property type="molecule type" value="Genomic_DNA"/>
</dbReference>
<comment type="caution">
    <text evidence="16">The sequence shown here is derived from an EMBL/GenBank/DDBJ whole genome shotgun (WGS) entry which is preliminary data.</text>
</comment>
<dbReference type="GO" id="GO:0016887">
    <property type="term" value="F:ATP hydrolysis activity"/>
    <property type="evidence" value="ECO:0007669"/>
    <property type="project" value="InterPro"/>
</dbReference>
<keyword evidence="8 16" id="KW-0067">ATP-binding</keyword>
<comment type="similarity">
    <text evidence="2">Belongs to the ABC transporter superfamily. Drug exporter-2 (TC 3.A.1.117) family.</text>
</comment>
<dbReference type="SMART" id="SM00382">
    <property type="entry name" value="AAA"/>
    <property type="match status" value="1"/>
</dbReference>
<protein>
    <recommendedName>
        <fullName evidence="12">Multidrug resistance-like ATP-binding protein MdlA</fullName>
        <ecNumber evidence="3">7.6.2.2</ecNumber>
    </recommendedName>
</protein>
<dbReference type="GO" id="GO:0005886">
    <property type="term" value="C:plasma membrane"/>
    <property type="evidence" value="ECO:0007669"/>
    <property type="project" value="UniProtKB-SubCell"/>
</dbReference>
<dbReference type="SUPFAM" id="SSF90123">
    <property type="entry name" value="ABC transporter transmembrane region"/>
    <property type="match status" value="1"/>
</dbReference>
<dbReference type="SUPFAM" id="SSF52540">
    <property type="entry name" value="P-loop containing nucleoside triphosphate hydrolases"/>
    <property type="match status" value="1"/>
</dbReference>
<keyword evidence="7" id="KW-0547">Nucleotide-binding</keyword>
<dbReference type="EC" id="7.6.2.2" evidence="3"/>
<evidence type="ECO:0000256" key="11">
    <source>
        <dbReference type="ARBA" id="ARBA00034018"/>
    </source>
</evidence>
<dbReference type="GO" id="GO:0015421">
    <property type="term" value="F:ABC-type oligopeptide transporter activity"/>
    <property type="evidence" value="ECO:0007669"/>
    <property type="project" value="TreeGrafter"/>
</dbReference>
<keyword evidence="5" id="KW-1003">Cell membrane</keyword>
<dbReference type="InterPro" id="IPR036640">
    <property type="entry name" value="ABC1_TM_sf"/>
</dbReference>
<keyword evidence="10 13" id="KW-0472">Membrane</keyword>
<dbReference type="InterPro" id="IPR027417">
    <property type="entry name" value="P-loop_NTPase"/>
</dbReference>
<dbReference type="AlphaFoldDB" id="A0A395LZJ6"/>
<dbReference type="CDD" id="cd18541">
    <property type="entry name" value="ABC_6TM_TmrB_like"/>
    <property type="match status" value="1"/>
</dbReference>
<dbReference type="FunFam" id="1.20.1560.10:FF:000011">
    <property type="entry name" value="Multidrug ABC transporter ATP-binding protein"/>
    <property type="match status" value="1"/>
</dbReference>
<dbReference type="InterPro" id="IPR003439">
    <property type="entry name" value="ABC_transporter-like_ATP-bd"/>
</dbReference>
<evidence type="ECO:0000259" key="14">
    <source>
        <dbReference type="PROSITE" id="PS50893"/>
    </source>
</evidence>
<evidence type="ECO:0000256" key="4">
    <source>
        <dbReference type="ARBA" id="ARBA00022448"/>
    </source>
</evidence>
<feature type="transmembrane region" description="Helical" evidence="13">
    <location>
        <begin position="55"/>
        <end position="76"/>
    </location>
</feature>
<feature type="transmembrane region" description="Helical" evidence="13">
    <location>
        <begin position="241"/>
        <end position="266"/>
    </location>
</feature>
<evidence type="ECO:0000256" key="6">
    <source>
        <dbReference type="ARBA" id="ARBA00022692"/>
    </source>
</evidence>
<dbReference type="FunFam" id="3.40.50.300:FF:000221">
    <property type="entry name" value="Multidrug ABC transporter ATP-binding protein"/>
    <property type="match status" value="1"/>
</dbReference>
<dbReference type="Gene3D" id="1.20.1560.10">
    <property type="entry name" value="ABC transporter type 1, transmembrane domain"/>
    <property type="match status" value="1"/>
</dbReference>
<accession>A0A395LZJ6</accession>
<feature type="transmembrane region" description="Helical" evidence="13">
    <location>
        <begin position="18"/>
        <end position="35"/>
    </location>
</feature>
<reference evidence="16 17" key="1">
    <citation type="journal article" date="2011" name="ISME J.">
        <title>Community ecology of hot spring cyanobacterial mats: predominant populations and their functional potential.</title>
        <authorList>
            <person name="Klatt C.G."/>
            <person name="Wood J.M."/>
            <person name="Rusch D.B."/>
            <person name="Bateson M.M."/>
            <person name="Hamamura N."/>
            <person name="Heidelberg J.F."/>
            <person name="Grossman A.R."/>
            <person name="Bhaya D."/>
            <person name="Cohan F.M."/>
            <person name="Kuhl M."/>
            <person name="Bryant D.A."/>
            <person name="Ward D.M."/>
        </authorList>
    </citation>
    <scope>NUCLEOTIDE SEQUENCE [LARGE SCALE GENOMIC DNA]</scope>
    <source>
        <strain evidence="16">OS</strain>
    </source>
</reference>
<organism evidence="16 17">
    <name type="scientific">Candidatus Thermochlorobacter aerophilus</name>
    <dbReference type="NCBI Taxonomy" id="1868324"/>
    <lineage>
        <taxon>Bacteria</taxon>
        <taxon>Pseudomonadati</taxon>
        <taxon>Chlorobiota</taxon>
        <taxon>Chlorobiia</taxon>
        <taxon>Chlorobiales</taxon>
        <taxon>Candidatus Thermochlorobacteriaceae</taxon>
        <taxon>Candidatus Thermochlorobacter</taxon>
    </lineage>
</organism>
<comment type="subcellular location">
    <subcellularLocation>
        <location evidence="1">Cell membrane</location>
        <topology evidence="1">Multi-pass membrane protein</topology>
    </subcellularLocation>
</comment>
<keyword evidence="9 13" id="KW-1133">Transmembrane helix</keyword>
<dbReference type="InterPro" id="IPR039421">
    <property type="entry name" value="Type_1_exporter"/>
</dbReference>
<feature type="transmembrane region" description="Helical" evidence="13">
    <location>
        <begin position="157"/>
        <end position="174"/>
    </location>
</feature>
<dbReference type="PANTHER" id="PTHR43394:SF1">
    <property type="entry name" value="ATP-BINDING CASSETTE SUB-FAMILY B MEMBER 10, MITOCHONDRIAL"/>
    <property type="match status" value="1"/>
</dbReference>
<evidence type="ECO:0000256" key="5">
    <source>
        <dbReference type="ARBA" id="ARBA00022475"/>
    </source>
</evidence>
<evidence type="ECO:0000313" key="17">
    <source>
        <dbReference type="Proteomes" id="UP000266389"/>
    </source>
</evidence>
<evidence type="ECO:0000256" key="10">
    <source>
        <dbReference type="ARBA" id="ARBA00023136"/>
    </source>
</evidence>
<keyword evidence="6 13" id="KW-0812">Transmembrane</keyword>
<dbReference type="PANTHER" id="PTHR43394">
    <property type="entry name" value="ATP-DEPENDENT PERMEASE MDL1, MITOCHONDRIAL"/>
    <property type="match status" value="1"/>
</dbReference>
<proteinExistence type="inferred from homology"/>
<evidence type="ECO:0000256" key="13">
    <source>
        <dbReference type="SAM" id="Phobius"/>
    </source>
</evidence>
<dbReference type="Proteomes" id="UP000266389">
    <property type="component" value="Unassembled WGS sequence"/>
</dbReference>
<dbReference type="GO" id="GO:0008559">
    <property type="term" value="F:ABC-type xenobiotic transporter activity"/>
    <property type="evidence" value="ECO:0007669"/>
    <property type="project" value="UniProtKB-EC"/>
</dbReference>
<evidence type="ECO:0000256" key="9">
    <source>
        <dbReference type="ARBA" id="ARBA00022989"/>
    </source>
</evidence>
<feature type="transmembrane region" description="Helical" evidence="13">
    <location>
        <begin position="133"/>
        <end position="151"/>
    </location>
</feature>
<dbReference type="PROSITE" id="PS00211">
    <property type="entry name" value="ABC_TRANSPORTER_1"/>
    <property type="match status" value="1"/>
</dbReference>
<dbReference type="Gene3D" id="3.40.50.300">
    <property type="entry name" value="P-loop containing nucleotide triphosphate hydrolases"/>
    <property type="match status" value="1"/>
</dbReference>
<dbReference type="PROSITE" id="PS50893">
    <property type="entry name" value="ABC_TRANSPORTER_2"/>
    <property type="match status" value="1"/>
</dbReference>
<evidence type="ECO:0000256" key="12">
    <source>
        <dbReference type="ARBA" id="ARBA00074518"/>
    </source>
</evidence>
<evidence type="ECO:0000256" key="8">
    <source>
        <dbReference type="ARBA" id="ARBA00022840"/>
    </source>
</evidence>
<dbReference type="GO" id="GO:0005524">
    <property type="term" value="F:ATP binding"/>
    <property type="evidence" value="ECO:0007669"/>
    <property type="project" value="UniProtKB-KW"/>
</dbReference>
<evidence type="ECO:0000256" key="1">
    <source>
        <dbReference type="ARBA" id="ARBA00004651"/>
    </source>
</evidence>